<evidence type="ECO:0000256" key="8">
    <source>
        <dbReference type="ARBA" id="ARBA00022967"/>
    </source>
</evidence>
<keyword evidence="8" id="KW-1278">Translocase</keyword>
<sequence length="122" mass="13143">MQQSTPYLLFRGITMTFPGVKALSDISFDCYPGQIHALMGENGAGKSTLLKILSGNYIPTAGHLQIGGQQMAFANTMEALNAGVAIIYQGAASDPGDDRRRKYLSRSAAAQRRHRQSLAAQL</sequence>
<dbReference type="EMBL" id="UGNC01000005">
    <property type="protein sequence ID" value="STW49950.1"/>
    <property type="molecule type" value="Genomic_DNA"/>
</dbReference>
<evidence type="ECO:0000256" key="9">
    <source>
        <dbReference type="ARBA" id="ARBA00023136"/>
    </source>
</evidence>
<keyword evidence="12" id="KW-0378">Hydrolase</keyword>
<gene>
    <name evidence="12" type="primary">araG_3</name>
    <name evidence="12" type="ORF">NCTC9617_06603</name>
</gene>
<keyword evidence="9" id="KW-0472">Membrane</keyword>
<evidence type="ECO:0000313" key="12">
    <source>
        <dbReference type="EMBL" id="STW49950.1"/>
    </source>
</evidence>
<dbReference type="GO" id="GO:0005524">
    <property type="term" value="F:ATP binding"/>
    <property type="evidence" value="ECO:0007669"/>
    <property type="project" value="UniProtKB-KW"/>
</dbReference>
<feature type="region of interest" description="Disordered" evidence="10">
    <location>
        <begin position="93"/>
        <end position="122"/>
    </location>
</feature>
<organism evidence="12 13">
    <name type="scientific">Klebsiella pneumoniae</name>
    <dbReference type="NCBI Taxonomy" id="573"/>
    <lineage>
        <taxon>Bacteria</taxon>
        <taxon>Pseudomonadati</taxon>
        <taxon>Pseudomonadota</taxon>
        <taxon>Gammaproteobacteria</taxon>
        <taxon>Enterobacterales</taxon>
        <taxon>Enterobacteriaceae</taxon>
        <taxon>Klebsiella/Raoultella group</taxon>
        <taxon>Klebsiella</taxon>
        <taxon>Klebsiella pneumoniae complex</taxon>
    </lineage>
</organism>
<keyword evidence="4" id="KW-0762">Sugar transport</keyword>
<dbReference type="GO" id="GO:0016887">
    <property type="term" value="F:ATP hydrolysis activity"/>
    <property type="evidence" value="ECO:0007669"/>
    <property type="project" value="InterPro"/>
</dbReference>
<dbReference type="EC" id="3.6.3.17" evidence="12"/>
<evidence type="ECO:0000256" key="1">
    <source>
        <dbReference type="ARBA" id="ARBA00022448"/>
    </source>
</evidence>
<dbReference type="InterPro" id="IPR003439">
    <property type="entry name" value="ABC_transporter-like_ATP-bd"/>
</dbReference>
<dbReference type="AlphaFoldDB" id="A0A378G2Q5"/>
<keyword evidence="3" id="KW-0997">Cell inner membrane</keyword>
<dbReference type="PANTHER" id="PTHR43790">
    <property type="entry name" value="CARBOHYDRATE TRANSPORT ATP-BINDING PROTEIN MG119-RELATED"/>
    <property type="match status" value="1"/>
</dbReference>
<evidence type="ECO:0000313" key="13">
    <source>
        <dbReference type="Proteomes" id="UP000255167"/>
    </source>
</evidence>
<evidence type="ECO:0000256" key="4">
    <source>
        <dbReference type="ARBA" id="ARBA00022597"/>
    </source>
</evidence>
<reference evidence="12 13" key="1">
    <citation type="submission" date="2018-06" db="EMBL/GenBank/DDBJ databases">
        <authorList>
            <consortium name="Pathogen Informatics"/>
            <person name="Doyle S."/>
        </authorList>
    </citation>
    <scope>NUCLEOTIDE SEQUENCE [LARGE SCALE GENOMIC DNA]</scope>
    <source>
        <strain evidence="12 13">NCTC9617</strain>
    </source>
</reference>
<dbReference type="Pfam" id="PF00005">
    <property type="entry name" value="ABC_tran"/>
    <property type="match status" value="1"/>
</dbReference>
<keyword evidence="7 12" id="KW-0067">ATP-binding</keyword>
<dbReference type="Gene3D" id="3.40.50.300">
    <property type="entry name" value="P-loop containing nucleotide triphosphate hydrolases"/>
    <property type="match status" value="1"/>
</dbReference>
<evidence type="ECO:0000256" key="10">
    <source>
        <dbReference type="SAM" id="MobiDB-lite"/>
    </source>
</evidence>
<keyword evidence="1" id="KW-0813">Transport</keyword>
<accession>A0A378G2Q5</accession>
<keyword evidence="5" id="KW-0677">Repeat</keyword>
<keyword evidence="2" id="KW-1003">Cell membrane</keyword>
<evidence type="ECO:0000256" key="6">
    <source>
        <dbReference type="ARBA" id="ARBA00022741"/>
    </source>
</evidence>
<keyword evidence="6" id="KW-0547">Nucleotide-binding</keyword>
<evidence type="ECO:0000256" key="5">
    <source>
        <dbReference type="ARBA" id="ARBA00022737"/>
    </source>
</evidence>
<dbReference type="SUPFAM" id="SSF52540">
    <property type="entry name" value="P-loop containing nucleoside triphosphate hydrolases"/>
    <property type="match status" value="1"/>
</dbReference>
<dbReference type="InterPro" id="IPR050107">
    <property type="entry name" value="ABC_carbohydrate_import_ATPase"/>
</dbReference>
<dbReference type="PANTHER" id="PTHR43790:SF6">
    <property type="entry name" value="ARABINOSE IMPORT ATP-BINDING PROTEIN ARAG"/>
    <property type="match status" value="1"/>
</dbReference>
<proteinExistence type="predicted"/>
<feature type="domain" description="ABC transporter" evidence="11">
    <location>
        <begin position="23"/>
        <end position="102"/>
    </location>
</feature>
<name>A0A378G2Q5_KLEPN</name>
<dbReference type="Proteomes" id="UP000255167">
    <property type="component" value="Unassembled WGS sequence"/>
</dbReference>
<protein>
    <submittedName>
        <fullName evidence="12">L-arabinose transporter ATP-binding protein</fullName>
        <ecNumber evidence="12">3.6.3.17</ecNumber>
    </submittedName>
</protein>
<evidence type="ECO:0000256" key="2">
    <source>
        <dbReference type="ARBA" id="ARBA00022475"/>
    </source>
</evidence>
<dbReference type="InterPro" id="IPR027417">
    <property type="entry name" value="P-loop_NTPase"/>
</dbReference>
<evidence type="ECO:0000256" key="7">
    <source>
        <dbReference type="ARBA" id="ARBA00022840"/>
    </source>
</evidence>
<evidence type="ECO:0000259" key="11">
    <source>
        <dbReference type="Pfam" id="PF00005"/>
    </source>
</evidence>
<evidence type="ECO:0000256" key="3">
    <source>
        <dbReference type="ARBA" id="ARBA00022519"/>
    </source>
</evidence>